<keyword evidence="1" id="KW-0812">Transmembrane</keyword>
<dbReference type="RefSeq" id="WP_129986553.1">
    <property type="nucleotide sequence ID" value="NZ_SDPU01000020.1"/>
</dbReference>
<evidence type="ECO:0000256" key="1">
    <source>
        <dbReference type="SAM" id="Phobius"/>
    </source>
</evidence>
<dbReference type="OrthoDB" id="3690671at2"/>
<keyword evidence="3" id="KW-1185">Reference proteome</keyword>
<name>A0A4Q5J2T0_9ACTN</name>
<feature type="transmembrane region" description="Helical" evidence="1">
    <location>
        <begin position="58"/>
        <end position="77"/>
    </location>
</feature>
<organism evidence="2 3">
    <name type="scientific">Nocardioides iriomotensis</name>
    <dbReference type="NCBI Taxonomy" id="715784"/>
    <lineage>
        <taxon>Bacteria</taxon>
        <taxon>Bacillati</taxon>
        <taxon>Actinomycetota</taxon>
        <taxon>Actinomycetes</taxon>
        <taxon>Propionibacteriales</taxon>
        <taxon>Nocardioidaceae</taxon>
        <taxon>Nocardioides</taxon>
    </lineage>
</organism>
<protein>
    <submittedName>
        <fullName evidence="2">Uncharacterized protein</fullName>
    </submittedName>
</protein>
<keyword evidence="1" id="KW-1133">Transmembrane helix</keyword>
<dbReference type="Proteomes" id="UP000291189">
    <property type="component" value="Unassembled WGS sequence"/>
</dbReference>
<proteinExistence type="predicted"/>
<dbReference type="AlphaFoldDB" id="A0A4Q5J2T0"/>
<evidence type="ECO:0000313" key="3">
    <source>
        <dbReference type="Proteomes" id="UP000291189"/>
    </source>
</evidence>
<evidence type="ECO:0000313" key="2">
    <source>
        <dbReference type="EMBL" id="RYU12734.1"/>
    </source>
</evidence>
<feature type="transmembrane region" description="Helical" evidence="1">
    <location>
        <begin position="25"/>
        <end position="46"/>
    </location>
</feature>
<reference evidence="2 3" key="1">
    <citation type="submission" date="2019-01" db="EMBL/GenBank/DDBJ databases">
        <title>Nocardioides guangzhouensis sp. nov., an actinobacterium isolated from soil.</title>
        <authorList>
            <person name="Fu Y."/>
            <person name="Cai Y."/>
            <person name="Lin Z."/>
            <person name="Chen P."/>
        </authorList>
    </citation>
    <scope>NUCLEOTIDE SEQUENCE [LARGE SCALE GENOMIC DNA]</scope>
    <source>
        <strain evidence="2 3">NBRC 105384</strain>
    </source>
</reference>
<sequence length="89" mass="10210">MVDRTDDGDDDETFREWNQRRLRGFLTSAAAFLILFGIFALVAPWLPARSPEQEDANPWLWTGVGLVLVAVGSFWLYKRVKRDGFHPIS</sequence>
<gene>
    <name evidence="2" type="ORF">ETU37_07090</name>
</gene>
<comment type="caution">
    <text evidence="2">The sequence shown here is derived from an EMBL/GenBank/DDBJ whole genome shotgun (WGS) entry which is preliminary data.</text>
</comment>
<dbReference type="EMBL" id="SDPU01000020">
    <property type="protein sequence ID" value="RYU12734.1"/>
    <property type="molecule type" value="Genomic_DNA"/>
</dbReference>
<accession>A0A4Q5J2T0</accession>
<keyword evidence="1" id="KW-0472">Membrane</keyword>